<dbReference type="InterPro" id="IPR057023">
    <property type="entry name" value="PTP-SAK"/>
</dbReference>
<comment type="function">
    <text evidence="12">Protein phosphatase that mediates dephosphorylation of proteins phosphorylated on Tyr and Ser/Thr residues. In vitro, it can dephosphorylate p44-ERK1 (MAPK3) but not p54 SAPK-beta (MAPK10) in vitro. Able to enhance activation of JNK and p38 (MAPK14).</text>
</comment>
<dbReference type="GO" id="GO:0005829">
    <property type="term" value="C:cytosol"/>
    <property type="evidence" value="ECO:0007669"/>
    <property type="project" value="UniProtKB-SubCell"/>
</dbReference>
<evidence type="ECO:0000259" key="17">
    <source>
        <dbReference type="PROSITE" id="PS50056"/>
    </source>
</evidence>
<keyword evidence="9" id="KW-0539">Nucleus</keyword>
<evidence type="ECO:0000256" key="12">
    <source>
        <dbReference type="ARBA" id="ARBA00053915"/>
    </source>
</evidence>
<keyword evidence="8" id="KW-0904">Protein phosphatase</keyword>
<evidence type="ECO:0000256" key="3">
    <source>
        <dbReference type="ARBA" id="ARBA00008601"/>
    </source>
</evidence>
<evidence type="ECO:0000256" key="13">
    <source>
        <dbReference type="ARBA" id="ARBA00068789"/>
    </source>
</evidence>
<dbReference type="SUPFAM" id="SSF52799">
    <property type="entry name" value="(Phosphotyrosine protein) phosphatases II"/>
    <property type="match status" value="1"/>
</dbReference>
<dbReference type="EC" id="3.1.3.16" evidence="5"/>
<dbReference type="Pfam" id="PF22784">
    <property type="entry name" value="PTP-SAK"/>
    <property type="match status" value="1"/>
</dbReference>
<organism evidence="18 19">
    <name type="scientific">Paralvinella palmiformis</name>
    <dbReference type="NCBI Taxonomy" id="53620"/>
    <lineage>
        <taxon>Eukaryota</taxon>
        <taxon>Metazoa</taxon>
        <taxon>Spiralia</taxon>
        <taxon>Lophotrochozoa</taxon>
        <taxon>Annelida</taxon>
        <taxon>Polychaeta</taxon>
        <taxon>Sedentaria</taxon>
        <taxon>Canalipalpata</taxon>
        <taxon>Terebellida</taxon>
        <taxon>Terebelliformia</taxon>
        <taxon>Alvinellidae</taxon>
        <taxon>Paralvinella</taxon>
    </lineage>
</organism>
<dbReference type="PANTHER" id="PTHR23339">
    <property type="entry name" value="TYROSINE SPECIFIC PROTEIN PHOSPHATASE AND DUAL SPECIFICITY PROTEIN PHOSPHATASE"/>
    <property type="match status" value="1"/>
</dbReference>
<dbReference type="PROSITE" id="PS50056">
    <property type="entry name" value="TYR_PHOSPHATASE_2"/>
    <property type="match status" value="1"/>
</dbReference>
<dbReference type="FunFam" id="3.90.190.10:FF:000063">
    <property type="entry name" value="Dual specificity phosphatase 23"/>
    <property type="match status" value="1"/>
</dbReference>
<evidence type="ECO:0000256" key="9">
    <source>
        <dbReference type="ARBA" id="ARBA00023242"/>
    </source>
</evidence>
<feature type="domain" description="Tyrosine-protein phosphatase" evidence="16">
    <location>
        <begin position="51"/>
        <end position="198"/>
    </location>
</feature>
<comment type="caution">
    <text evidence="18">The sequence shown here is derived from an EMBL/GenBank/DDBJ whole genome shotgun (WGS) entry which is preliminary data.</text>
</comment>
<comment type="similarity">
    <text evidence="3">Belongs to the protein-tyrosine phosphatase family. Non-receptor class dual specificity subfamily.</text>
</comment>
<evidence type="ECO:0000256" key="14">
    <source>
        <dbReference type="ARBA" id="ARBA00081937"/>
    </source>
</evidence>
<evidence type="ECO:0000256" key="15">
    <source>
        <dbReference type="SAM" id="MobiDB-lite"/>
    </source>
</evidence>
<evidence type="ECO:0000256" key="7">
    <source>
        <dbReference type="ARBA" id="ARBA00022801"/>
    </source>
</evidence>
<evidence type="ECO:0000313" key="18">
    <source>
        <dbReference type="EMBL" id="KAK2151554.1"/>
    </source>
</evidence>
<dbReference type="InterPro" id="IPR000387">
    <property type="entry name" value="Tyr_Pase_dom"/>
</dbReference>
<evidence type="ECO:0000259" key="16">
    <source>
        <dbReference type="PROSITE" id="PS50054"/>
    </source>
</evidence>
<protein>
    <recommendedName>
        <fullName evidence="13">Dual specificity protein phosphatase 23</fullName>
        <ecNumber evidence="5">3.1.3.16</ecNumber>
        <ecNumber evidence="4">3.1.3.48</ecNumber>
    </recommendedName>
    <alternativeName>
        <fullName evidence="14">Low molecular mass dual specificity phosphatase 3</fullName>
    </alternativeName>
</protein>
<evidence type="ECO:0000256" key="6">
    <source>
        <dbReference type="ARBA" id="ARBA00022490"/>
    </source>
</evidence>
<comment type="subcellular location">
    <subcellularLocation>
        <location evidence="2">Cytoplasm</location>
        <location evidence="2">Cytosol</location>
    </subcellularLocation>
    <subcellularLocation>
        <location evidence="1">Nucleus</location>
    </subcellularLocation>
</comment>
<dbReference type="GO" id="GO:0005634">
    <property type="term" value="C:nucleus"/>
    <property type="evidence" value="ECO:0007669"/>
    <property type="project" value="UniProtKB-SubCell"/>
</dbReference>
<dbReference type="GO" id="GO:0004725">
    <property type="term" value="F:protein tyrosine phosphatase activity"/>
    <property type="evidence" value="ECO:0007669"/>
    <property type="project" value="UniProtKB-EC"/>
</dbReference>
<evidence type="ECO:0000313" key="19">
    <source>
        <dbReference type="Proteomes" id="UP001208570"/>
    </source>
</evidence>
<dbReference type="PROSITE" id="PS50054">
    <property type="entry name" value="TYR_PHOSPHATASE_DUAL"/>
    <property type="match status" value="1"/>
</dbReference>
<dbReference type="AlphaFoldDB" id="A0AAD9N287"/>
<evidence type="ECO:0000256" key="4">
    <source>
        <dbReference type="ARBA" id="ARBA00013064"/>
    </source>
</evidence>
<evidence type="ECO:0000256" key="2">
    <source>
        <dbReference type="ARBA" id="ARBA00004514"/>
    </source>
</evidence>
<evidence type="ECO:0000256" key="1">
    <source>
        <dbReference type="ARBA" id="ARBA00004123"/>
    </source>
</evidence>
<proteinExistence type="inferred from homology"/>
<dbReference type="Gene3D" id="3.90.190.10">
    <property type="entry name" value="Protein tyrosine phosphatase superfamily"/>
    <property type="match status" value="1"/>
</dbReference>
<keyword evidence="6" id="KW-0963">Cytoplasm</keyword>
<dbReference type="InterPro" id="IPR003595">
    <property type="entry name" value="Tyr_Pase_cat"/>
</dbReference>
<dbReference type="Proteomes" id="UP001208570">
    <property type="component" value="Unassembled WGS sequence"/>
</dbReference>
<dbReference type="InterPro" id="IPR029021">
    <property type="entry name" value="Prot-tyrosine_phosphatase-like"/>
</dbReference>
<dbReference type="SMART" id="SM00404">
    <property type="entry name" value="PTPc_motif"/>
    <property type="match status" value="1"/>
</dbReference>
<reference evidence="18" key="1">
    <citation type="journal article" date="2023" name="Mol. Biol. Evol.">
        <title>Third-Generation Sequencing Reveals the Adaptive Role of the Epigenome in Three Deep-Sea Polychaetes.</title>
        <authorList>
            <person name="Perez M."/>
            <person name="Aroh O."/>
            <person name="Sun Y."/>
            <person name="Lan Y."/>
            <person name="Juniper S.K."/>
            <person name="Young C.R."/>
            <person name="Angers B."/>
            <person name="Qian P.Y."/>
        </authorList>
    </citation>
    <scope>NUCLEOTIDE SEQUENCE</scope>
    <source>
        <strain evidence="18">P08H-3</strain>
    </source>
</reference>
<dbReference type="EMBL" id="JAODUP010000359">
    <property type="protein sequence ID" value="KAK2151554.1"/>
    <property type="molecule type" value="Genomic_DNA"/>
</dbReference>
<comment type="catalytic activity">
    <reaction evidence="10">
        <text>O-phospho-L-seryl-[protein] + H2O = L-seryl-[protein] + phosphate</text>
        <dbReference type="Rhea" id="RHEA:20629"/>
        <dbReference type="Rhea" id="RHEA-COMP:9863"/>
        <dbReference type="Rhea" id="RHEA-COMP:11604"/>
        <dbReference type="ChEBI" id="CHEBI:15377"/>
        <dbReference type="ChEBI" id="CHEBI:29999"/>
        <dbReference type="ChEBI" id="CHEBI:43474"/>
        <dbReference type="ChEBI" id="CHEBI:83421"/>
        <dbReference type="EC" id="3.1.3.16"/>
    </reaction>
</comment>
<feature type="region of interest" description="Disordered" evidence="15">
    <location>
        <begin position="1"/>
        <end position="33"/>
    </location>
</feature>
<evidence type="ECO:0000256" key="11">
    <source>
        <dbReference type="ARBA" id="ARBA00048336"/>
    </source>
</evidence>
<evidence type="ECO:0000256" key="5">
    <source>
        <dbReference type="ARBA" id="ARBA00013081"/>
    </source>
</evidence>
<keyword evidence="7" id="KW-0378">Hydrolase</keyword>
<name>A0AAD9N287_9ANNE</name>
<feature type="domain" description="Tyrosine specific protein phosphatases" evidence="17">
    <location>
        <begin position="119"/>
        <end position="184"/>
    </location>
</feature>
<keyword evidence="19" id="KW-1185">Reference proteome</keyword>
<dbReference type="InterPro" id="IPR020422">
    <property type="entry name" value="TYR_PHOSPHATASE_DUAL_dom"/>
</dbReference>
<dbReference type="CDD" id="cd14504">
    <property type="entry name" value="DUSP23"/>
    <property type="match status" value="1"/>
</dbReference>
<accession>A0AAD9N287</accession>
<dbReference type="InterPro" id="IPR050561">
    <property type="entry name" value="PTP"/>
</dbReference>
<sequence length="203" mass="23287">MSKQKKKSRVQGGWADSSTQTVQLHPKPQKSVHTFQDTKHMELPPGQRPPNFSWVIEGVLAGSSLPRQISHFYYFLNQGIRHIITLSEGKPPMHMAPTGLYNLFLPIEEFMAPTVDEIKRFVDYVDDARERQEGVVAHCFWGRGRTGTMLACYLVKDEGIDPQEAISRIRDQRPYSVETYEQEDAVINYADHLKSKSSEDQKH</sequence>
<comment type="catalytic activity">
    <reaction evidence="11">
        <text>O-phospho-L-threonyl-[protein] + H2O = L-threonyl-[protein] + phosphate</text>
        <dbReference type="Rhea" id="RHEA:47004"/>
        <dbReference type="Rhea" id="RHEA-COMP:11060"/>
        <dbReference type="Rhea" id="RHEA-COMP:11605"/>
        <dbReference type="ChEBI" id="CHEBI:15377"/>
        <dbReference type="ChEBI" id="CHEBI:30013"/>
        <dbReference type="ChEBI" id="CHEBI:43474"/>
        <dbReference type="ChEBI" id="CHEBI:61977"/>
        <dbReference type="EC" id="3.1.3.16"/>
    </reaction>
</comment>
<gene>
    <name evidence="18" type="ORF">LSH36_359g00042</name>
</gene>
<evidence type="ECO:0000256" key="10">
    <source>
        <dbReference type="ARBA" id="ARBA00047761"/>
    </source>
</evidence>
<dbReference type="SMART" id="SM00195">
    <property type="entry name" value="DSPc"/>
    <property type="match status" value="1"/>
</dbReference>
<evidence type="ECO:0000256" key="8">
    <source>
        <dbReference type="ARBA" id="ARBA00022912"/>
    </source>
</evidence>
<dbReference type="GO" id="GO:0004722">
    <property type="term" value="F:protein serine/threonine phosphatase activity"/>
    <property type="evidence" value="ECO:0007669"/>
    <property type="project" value="UniProtKB-EC"/>
</dbReference>
<dbReference type="EC" id="3.1.3.48" evidence="4"/>